<evidence type="ECO:0000313" key="1">
    <source>
        <dbReference type="EMBL" id="JAP07893.1"/>
    </source>
</evidence>
<organism evidence="1">
    <name type="scientific">Solanum chacoense</name>
    <name type="common">Chaco potato</name>
    <dbReference type="NCBI Taxonomy" id="4108"/>
    <lineage>
        <taxon>Eukaryota</taxon>
        <taxon>Viridiplantae</taxon>
        <taxon>Streptophyta</taxon>
        <taxon>Embryophyta</taxon>
        <taxon>Tracheophyta</taxon>
        <taxon>Spermatophyta</taxon>
        <taxon>Magnoliopsida</taxon>
        <taxon>eudicotyledons</taxon>
        <taxon>Gunneridae</taxon>
        <taxon>Pentapetalae</taxon>
        <taxon>asterids</taxon>
        <taxon>lamiids</taxon>
        <taxon>Solanales</taxon>
        <taxon>Solanaceae</taxon>
        <taxon>Solanoideae</taxon>
        <taxon>Solaneae</taxon>
        <taxon>Solanum</taxon>
    </lineage>
</organism>
<sequence length="60" mass="6750">SNSQNQNPKIFHSTASLFQLSIILSKTQKASPFFLIFFCLLFKVSPQNSNLDNSQPTPFS</sequence>
<feature type="non-terminal residue" evidence="1">
    <location>
        <position position="1"/>
    </location>
</feature>
<dbReference type="AlphaFoldDB" id="A0A0V0GI40"/>
<proteinExistence type="predicted"/>
<accession>A0A0V0GI40</accession>
<name>A0A0V0GI40_SOLCH</name>
<reference evidence="1" key="1">
    <citation type="submission" date="2015-12" db="EMBL/GenBank/DDBJ databases">
        <title>Gene expression during late stages of embryo sac development: a critical building block for successful pollen-pistil interactions.</title>
        <authorList>
            <person name="Liu Y."/>
            <person name="Joly V."/>
            <person name="Sabar M."/>
            <person name="Matton D.P."/>
        </authorList>
    </citation>
    <scope>NUCLEOTIDE SEQUENCE</scope>
</reference>
<dbReference type="EMBL" id="GEDG01037850">
    <property type="protein sequence ID" value="JAP07893.1"/>
    <property type="molecule type" value="Transcribed_RNA"/>
</dbReference>
<protein>
    <submittedName>
        <fullName evidence="1">Putative ovule protein</fullName>
    </submittedName>
</protein>